<sequence length="87" mass="10334">MENKLLKIVFALILCCILVSLTTAQPYYMQKGCVAGEYEPCMGVSRRRRWRCYCPVGFTCDYFALEQKFLCVERENRADDYLYNKFF</sequence>
<feature type="chain" id="PRO_5040245187" evidence="1">
    <location>
        <begin position="25"/>
        <end position="87"/>
    </location>
</feature>
<proteinExistence type="predicted"/>
<dbReference type="EMBL" id="JAIZAY010000010">
    <property type="protein sequence ID" value="KAJ8035262.1"/>
    <property type="molecule type" value="Genomic_DNA"/>
</dbReference>
<dbReference type="AlphaFoldDB" id="A0A9Q1H4M4"/>
<feature type="signal peptide" evidence="1">
    <location>
        <begin position="1"/>
        <end position="24"/>
    </location>
</feature>
<name>A0A9Q1H4M4_HOLLE</name>
<evidence type="ECO:0000313" key="2">
    <source>
        <dbReference type="EMBL" id="KAJ8035262.1"/>
    </source>
</evidence>
<reference evidence="2" key="1">
    <citation type="submission" date="2021-10" db="EMBL/GenBank/DDBJ databases">
        <title>Tropical sea cucumber genome reveals ecological adaptation and Cuvierian tubules defense mechanism.</title>
        <authorList>
            <person name="Chen T."/>
        </authorList>
    </citation>
    <scope>NUCLEOTIDE SEQUENCE</scope>
    <source>
        <strain evidence="2">Nanhai2018</strain>
        <tissue evidence="2">Muscle</tissue>
    </source>
</reference>
<dbReference type="Proteomes" id="UP001152320">
    <property type="component" value="Chromosome 10"/>
</dbReference>
<comment type="caution">
    <text evidence="2">The sequence shown here is derived from an EMBL/GenBank/DDBJ whole genome shotgun (WGS) entry which is preliminary data.</text>
</comment>
<evidence type="ECO:0000256" key="1">
    <source>
        <dbReference type="SAM" id="SignalP"/>
    </source>
</evidence>
<keyword evidence="3" id="KW-1185">Reference proteome</keyword>
<protein>
    <submittedName>
        <fullName evidence="2">Uncharacterized protein</fullName>
    </submittedName>
</protein>
<organism evidence="2 3">
    <name type="scientific">Holothuria leucospilota</name>
    <name type="common">Black long sea cucumber</name>
    <name type="synonym">Mertensiothuria leucospilota</name>
    <dbReference type="NCBI Taxonomy" id="206669"/>
    <lineage>
        <taxon>Eukaryota</taxon>
        <taxon>Metazoa</taxon>
        <taxon>Echinodermata</taxon>
        <taxon>Eleutherozoa</taxon>
        <taxon>Echinozoa</taxon>
        <taxon>Holothuroidea</taxon>
        <taxon>Aspidochirotacea</taxon>
        <taxon>Aspidochirotida</taxon>
        <taxon>Holothuriidae</taxon>
        <taxon>Holothuria</taxon>
    </lineage>
</organism>
<keyword evidence="1" id="KW-0732">Signal</keyword>
<evidence type="ECO:0000313" key="3">
    <source>
        <dbReference type="Proteomes" id="UP001152320"/>
    </source>
</evidence>
<gene>
    <name evidence="2" type="ORF">HOLleu_22427</name>
</gene>
<accession>A0A9Q1H4M4</accession>